<keyword evidence="2 3" id="KW-0040">ANK repeat</keyword>
<dbReference type="HOGENOM" id="CLU_000134_18_0_1"/>
<evidence type="ECO:0000313" key="5">
    <source>
        <dbReference type="Proteomes" id="UP000002669"/>
    </source>
</evidence>
<dbReference type="GeneID" id="10029426"/>
<dbReference type="VEuPathDB" id="FungiDB:MGYG_04314"/>
<dbReference type="eggNOG" id="KOG4177">
    <property type="taxonomic scope" value="Eukaryota"/>
</dbReference>
<dbReference type="InterPro" id="IPR036770">
    <property type="entry name" value="Ankyrin_rpt-contain_sf"/>
</dbReference>
<dbReference type="SUPFAM" id="SSF48403">
    <property type="entry name" value="Ankyrin repeat"/>
    <property type="match status" value="1"/>
</dbReference>
<feature type="repeat" description="ANK" evidence="3">
    <location>
        <begin position="114"/>
        <end position="146"/>
    </location>
</feature>
<evidence type="ECO:0000256" key="3">
    <source>
        <dbReference type="PROSITE-ProRule" id="PRU00023"/>
    </source>
</evidence>
<dbReference type="Gene3D" id="1.25.40.20">
    <property type="entry name" value="Ankyrin repeat-containing domain"/>
    <property type="match status" value="2"/>
</dbReference>
<dbReference type="PANTHER" id="PTHR24171">
    <property type="entry name" value="ANKYRIN REPEAT DOMAIN-CONTAINING PROTEIN 39-RELATED"/>
    <property type="match status" value="1"/>
</dbReference>
<dbReference type="Pfam" id="PF12796">
    <property type="entry name" value="Ank_2"/>
    <property type="match status" value="1"/>
</dbReference>
<dbReference type="GO" id="GO:0000502">
    <property type="term" value="C:proteasome complex"/>
    <property type="evidence" value="ECO:0007669"/>
    <property type="project" value="UniProtKB-KW"/>
</dbReference>
<protein>
    <submittedName>
        <fullName evidence="4">26S proteasome non-ATPase regulatory subunit 10</fullName>
    </submittedName>
</protein>
<dbReference type="EMBL" id="DS989824">
    <property type="protein sequence ID" value="EFR01308.1"/>
    <property type="molecule type" value="Genomic_DNA"/>
</dbReference>
<dbReference type="AlphaFoldDB" id="E4USA4"/>
<sequence>MLGLGDKCPLEPAVFAPALRSAANSQLATLKLITLILEAGGKRIIKDDLSRALYNIAKYERPFITSLLLEKGADPSRKYDTGMTALHLATFNRNNATAKLLISHGANVSVKDNDGQTALHIAAHYNCHAIAVKLIEAGADISVKDKRHLTPLHLAANYGSYEVTRLLIEHGADPWAQAPEGWMPLNLAALKKQDRVLEVLLATEKVTFSVEERERIVRLMGDRYPDF</sequence>
<proteinExistence type="predicted"/>
<evidence type="ECO:0000256" key="1">
    <source>
        <dbReference type="ARBA" id="ARBA00022737"/>
    </source>
</evidence>
<feature type="repeat" description="ANK" evidence="3">
    <location>
        <begin position="81"/>
        <end position="113"/>
    </location>
</feature>
<dbReference type="PROSITE" id="PS50297">
    <property type="entry name" value="ANK_REP_REGION"/>
    <property type="match status" value="3"/>
</dbReference>
<dbReference type="STRING" id="535722.E4USA4"/>
<dbReference type="Proteomes" id="UP000002669">
    <property type="component" value="Unassembled WGS sequence"/>
</dbReference>
<dbReference type="SMART" id="SM00248">
    <property type="entry name" value="ANK"/>
    <property type="match status" value="5"/>
</dbReference>
<dbReference type="InterPro" id="IPR002110">
    <property type="entry name" value="Ankyrin_rpt"/>
</dbReference>
<organism evidence="5">
    <name type="scientific">Arthroderma gypseum (strain ATCC MYA-4604 / CBS 118893)</name>
    <name type="common">Microsporum gypseum</name>
    <dbReference type="NCBI Taxonomy" id="535722"/>
    <lineage>
        <taxon>Eukaryota</taxon>
        <taxon>Fungi</taxon>
        <taxon>Dikarya</taxon>
        <taxon>Ascomycota</taxon>
        <taxon>Pezizomycotina</taxon>
        <taxon>Eurotiomycetes</taxon>
        <taxon>Eurotiomycetidae</taxon>
        <taxon>Onygenales</taxon>
        <taxon>Arthrodermataceae</taxon>
        <taxon>Nannizzia</taxon>
    </lineage>
</organism>
<dbReference type="RefSeq" id="XP_003174138.1">
    <property type="nucleotide sequence ID" value="XM_003174090.1"/>
</dbReference>
<keyword evidence="5" id="KW-1185">Reference proteome</keyword>
<accession>E4USA4</accession>
<dbReference type="Pfam" id="PF00023">
    <property type="entry name" value="Ank"/>
    <property type="match status" value="1"/>
</dbReference>
<feature type="repeat" description="ANK" evidence="3">
    <location>
        <begin position="147"/>
        <end position="173"/>
    </location>
</feature>
<dbReference type="InParanoid" id="E4USA4"/>
<reference evidence="5" key="1">
    <citation type="journal article" date="2012" name="MBio">
        <title>Comparative genome analysis of Trichophyton rubrum and related dermatophytes reveals candidate genes involved in infection.</title>
        <authorList>
            <person name="Martinez D.A."/>
            <person name="Oliver B.G."/>
            <person name="Graeser Y."/>
            <person name="Goldberg J.M."/>
            <person name="Li W."/>
            <person name="Martinez-Rossi N.M."/>
            <person name="Monod M."/>
            <person name="Shelest E."/>
            <person name="Barton R.C."/>
            <person name="Birch E."/>
            <person name="Brakhage A.A."/>
            <person name="Chen Z."/>
            <person name="Gurr S.J."/>
            <person name="Heiman D."/>
            <person name="Heitman J."/>
            <person name="Kosti I."/>
            <person name="Rossi A."/>
            <person name="Saif S."/>
            <person name="Samalova M."/>
            <person name="Saunders C.W."/>
            <person name="Shea T."/>
            <person name="Summerbell R.C."/>
            <person name="Xu J."/>
            <person name="Young S."/>
            <person name="Zeng Q."/>
            <person name="Birren B.W."/>
            <person name="Cuomo C.A."/>
            <person name="White T.C."/>
        </authorList>
    </citation>
    <scope>NUCLEOTIDE SEQUENCE [LARGE SCALE GENOMIC DNA]</scope>
    <source>
        <strain evidence="5">ATCC MYA-4604 / CBS 118893</strain>
    </source>
</reference>
<dbReference type="PRINTS" id="PR01415">
    <property type="entry name" value="ANKYRIN"/>
</dbReference>
<dbReference type="OrthoDB" id="366390at2759"/>
<gene>
    <name evidence="4" type="ORF">MGYG_04314</name>
</gene>
<keyword evidence="1" id="KW-0677">Repeat</keyword>
<dbReference type="PANTHER" id="PTHR24171:SF9">
    <property type="entry name" value="ANKYRIN REPEAT DOMAIN-CONTAINING PROTEIN 39"/>
    <property type="match status" value="1"/>
</dbReference>
<name>E4USA4_ARTGP</name>
<keyword evidence="4" id="KW-0647">Proteasome</keyword>
<evidence type="ECO:0000313" key="4">
    <source>
        <dbReference type="EMBL" id="EFR01308.1"/>
    </source>
</evidence>
<dbReference type="OMA" id="NCAIRSK"/>
<evidence type="ECO:0000256" key="2">
    <source>
        <dbReference type="ARBA" id="ARBA00023043"/>
    </source>
</evidence>
<dbReference type="PROSITE" id="PS50088">
    <property type="entry name" value="ANK_REPEAT"/>
    <property type="match status" value="3"/>
</dbReference>